<keyword evidence="3" id="KW-1185">Reference proteome</keyword>
<accession>A0ABW3XW77</accession>
<evidence type="ECO:0000256" key="1">
    <source>
        <dbReference type="SAM" id="MobiDB-lite"/>
    </source>
</evidence>
<dbReference type="Proteomes" id="UP001597058">
    <property type="component" value="Unassembled WGS sequence"/>
</dbReference>
<protein>
    <submittedName>
        <fullName evidence="2">Uncharacterized protein</fullName>
    </submittedName>
</protein>
<proteinExistence type="predicted"/>
<comment type="caution">
    <text evidence="2">The sequence shown here is derived from an EMBL/GenBank/DDBJ whole genome shotgun (WGS) entry which is preliminary data.</text>
</comment>
<dbReference type="EMBL" id="JBHTMM010000188">
    <property type="protein sequence ID" value="MFD1313372.1"/>
    <property type="molecule type" value="Genomic_DNA"/>
</dbReference>
<sequence length="112" mass="12266">MHDDARHMVRAAKAVAKSLLSRDFTDKALMDAAVTPCHRLASYSTKHWHAQLTGTRRGCEAQALRGGVVQIARRDRHNRAASVISSLRMRSAIGGSHISPGSGELGRSRPRR</sequence>
<dbReference type="RefSeq" id="WP_381237500.1">
    <property type="nucleotide sequence ID" value="NZ_JBHSKH010000050.1"/>
</dbReference>
<gene>
    <name evidence="2" type="ORF">ACFQ5X_47630</name>
</gene>
<feature type="region of interest" description="Disordered" evidence="1">
    <location>
        <begin position="93"/>
        <end position="112"/>
    </location>
</feature>
<reference evidence="3" key="1">
    <citation type="journal article" date="2019" name="Int. J. Syst. Evol. Microbiol.">
        <title>The Global Catalogue of Microorganisms (GCM) 10K type strain sequencing project: providing services to taxonomists for standard genome sequencing and annotation.</title>
        <authorList>
            <consortium name="The Broad Institute Genomics Platform"/>
            <consortium name="The Broad Institute Genome Sequencing Center for Infectious Disease"/>
            <person name="Wu L."/>
            <person name="Ma J."/>
        </authorList>
    </citation>
    <scope>NUCLEOTIDE SEQUENCE [LARGE SCALE GENOMIC DNA]</scope>
    <source>
        <strain evidence="3">CGMCC 4.7020</strain>
    </source>
</reference>
<organism evidence="2 3">
    <name type="scientific">Streptomyces kaempferi</name>
    <dbReference type="NCBI Taxonomy" id="333725"/>
    <lineage>
        <taxon>Bacteria</taxon>
        <taxon>Bacillati</taxon>
        <taxon>Actinomycetota</taxon>
        <taxon>Actinomycetes</taxon>
        <taxon>Kitasatosporales</taxon>
        <taxon>Streptomycetaceae</taxon>
        <taxon>Streptomyces</taxon>
    </lineage>
</organism>
<evidence type="ECO:0000313" key="3">
    <source>
        <dbReference type="Proteomes" id="UP001597058"/>
    </source>
</evidence>
<evidence type="ECO:0000313" key="2">
    <source>
        <dbReference type="EMBL" id="MFD1313372.1"/>
    </source>
</evidence>
<name>A0ABW3XW77_9ACTN</name>